<evidence type="ECO:0000313" key="8">
    <source>
        <dbReference type="Proteomes" id="UP001189429"/>
    </source>
</evidence>
<keyword evidence="4 5" id="KW-0472">Membrane</keyword>
<dbReference type="InterPro" id="IPR013057">
    <property type="entry name" value="AA_transpt_TM"/>
</dbReference>
<comment type="subcellular location">
    <subcellularLocation>
        <location evidence="1">Membrane</location>
        <topology evidence="1">Multi-pass membrane protein</topology>
    </subcellularLocation>
</comment>
<evidence type="ECO:0000259" key="6">
    <source>
        <dbReference type="Pfam" id="PF01490"/>
    </source>
</evidence>
<feature type="transmembrane region" description="Helical" evidence="5">
    <location>
        <begin position="457"/>
        <end position="477"/>
    </location>
</feature>
<feature type="transmembrane region" description="Helical" evidence="5">
    <location>
        <begin position="396"/>
        <end position="416"/>
    </location>
</feature>
<organism evidence="7 8">
    <name type="scientific">Prorocentrum cordatum</name>
    <dbReference type="NCBI Taxonomy" id="2364126"/>
    <lineage>
        <taxon>Eukaryota</taxon>
        <taxon>Sar</taxon>
        <taxon>Alveolata</taxon>
        <taxon>Dinophyceae</taxon>
        <taxon>Prorocentrales</taxon>
        <taxon>Prorocentraceae</taxon>
        <taxon>Prorocentrum</taxon>
    </lineage>
</organism>
<keyword evidence="2 5" id="KW-0812">Transmembrane</keyword>
<feature type="transmembrane region" description="Helical" evidence="5">
    <location>
        <begin position="217"/>
        <end position="235"/>
    </location>
</feature>
<dbReference type="Proteomes" id="UP001189429">
    <property type="component" value="Unassembled WGS sequence"/>
</dbReference>
<evidence type="ECO:0000313" key="7">
    <source>
        <dbReference type="EMBL" id="CAK0859313.1"/>
    </source>
</evidence>
<feature type="transmembrane region" description="Helical" evidence="5">
    <location>
        <begin position="103"/>
        <end position="126"/>
    </location>
</feature>
<evidence type="ECO:0000256" key="3">
    <source>
        <dbReference type="ARBA" id="ARBA00022989"/>
    </source>
</evidence>
<feature type="transmembrane region" description="Helical" evidence="5">
    <location>
        <begin position="423"/>
        <end position="445"/>
    </location>
</feature>
<feature type="transmembrane region" description="Helical" evidence="5">
    <location>
        <begin position="74"/>
        <end position="97"/>
    </location>
</feature>
<accession>A0ABN9UI16</accession>
<gene>
    <name evidence="7" type="ORF">PCOR1329_LOCUS48727</name>
</gene>
<protein>
    <recommendedName>
        <fullName evidence="6">Amino acid transporter transmembrane domain-containing protein</fullName>
    </recommendedName>
</protein>
<feature type="transmembrane region" description="Helical" evidence="5">
    <location>
        <begin position="255"/>
        <end position="274"/>
    </location>
</feature>
<reference evidence="7" key="1">
    <citation type="submission" date="2023-10" db="EMBL/GenBank/DDBJ databases">
        <authorList>
            <person name="Chen Y."/>
            <person name="Shah S."/>
            <person name="Dougan E. K."/>
            <person name="Thang M."/>
            <person name="Chan C."/>
        </authorList>
    </citation>
    <scope>NUCLEOTIDE SEQUENCE [LARGE SCALE GENOMIC DNA]</scope>
</reference>
<sequence length="496" mass="52803">MSAIRSHFGSSAARAGPPHGAYWRAPGAPARTPMAAVSGGELLLPKVRHDDRAPGSPLTQDIARHKCSAGEMPFYSAVFNLTNTIIGTGTLTMPFIFAQVGWLAGNVISVVVMLFTLFSAYLLVVASDNVGGDGARSFESLGYLCCGALGSVYAECTFIFGGLGTCTGYMIFIGQLIAQVTGLGVGQAYIPIMLAMLFIVVPLAWPRNIHALRYTSVLAIVAILYVVVMYAYLWATIGRYNYPSHRDVYKEPHEITVSLLSVNSLNLLIGAYCVQNTCLPIYGELRCRSPKRMIGATACAMLVSFAVYEVIGLSGYFLFGGGVPSNSLLSLDEDFVIAHPWTKWARGVAKVLMSCSIALSVPLAIWPCRSAICSVIMRARVGCLGPALGSELASDGLFHGVTLVFLAIVTLLALLIPDVTIPLGLVNSLAGGSMIFVMPGLFYLGSLEKHRRFSWSSFHAFAMIAAGLAVCVLGFGLQLKSILHQFGTDGAGTNAS</sequence>
<evidence type="ECO:0000256" key="5">
    <source>
        <dbReference type="SAM" id="Phobius"/>
    </source>
</evidence>
<evidence type="ECO:0000256" key="1">
    <source>
        <dbReference type="ARBA" id="ARBA00004141"/>
    </source>
</evidence>
<keyword evidence="3 5" id="KW-1133">Transmembrane helix</keyword>
<dbReference type="EMBL" id="CAUYUJ010015890">
    <property type="protein sequence ID" value="CAK0859313.1"/>
    <property type="molecule type" value="Genomic_DNA"/>
</dbReference>
<evidence type="ECO:0000256" key="2">
    <source>
        <dbReference type="ARBA" id="ARBA00022692"/>
    </source>
</evidence>
<comment type="caution">
    <text evidence="7">The sequence shown here is derived from an EMBL/GenBank/DDBJ whole genome shotgun (WGS) entry which is preliminary data.</text>
</comment>
<keyword evidence="8" id="KW-1185">Reference proteome</keyword>
<proteinExistence type="predicted"/>
<dbReference type="Pfam" id="PF01490">
    <property type="entry name" value="Aa_trans"/>
    <property type="match status" value="1"/>
</dbReference>
<feature type="transmembrane region" description="Helical" evidence="5">
    <location>
        <begin position="158"/>
        <end position="178"/>
    </location>
</feature>
<feature type="transmembrane region" description="Helical" evidence="5">
    <location>
        <begin position="184"/>
        <end position="205"/>
    </location>
</feature>
<evidence type="ECO:0000256" key="4">
    <source>
        <dbReference type="ARBA" id="ARBA00023136"/>
    </source>
</evidence>
<feature type="transmembrane region" description="Helical" evidence="5">
    <location>
        <begin position="294"/>
        <end position="319"/>
    </location>
</feature>
<feature type="domain" description="Amino acid transporter transmembrane" evidence="6">
    <location>
        <begin position="75"/>
        <end position="475"/>
    </location>
</feature>
<dbReference type="PANTHER" id="PTHR22950">
    <property type="entry name" value="AMINO ACID TRANSPORTER"/>
    <property type="match status" value="1"/>
</dbReference>
<dbReference type="PANTHER" id="PTHR22950:SF702">
    <property type="entry name" value="AMINO ACID TRANSPORTER PROTEIN"/>
    <property type="match status" value="1"/>
</dbReference>
<name>A0ABN9UI16_9DINO</name>